<reference evidence="1 2" key="2">
    <citation type="submission" date="2018-06" db="EMBL/GenBank/DDBJ databases">
        <title>Metagenomic assembly of (sub)arctic Cyanobacteria and their associated microbiome from non-axenic cultures.</title>
        <authorList>
            <person name="Baurain D."/>
        </authorList>
    </citation>
    <scope>NUCLEOTIDE SEQUENCE [LARGE SCALE GENOMIC DNA]</scope>
    <source>
        <strain evidence="1">ULC129bin1</strain>
    </source>
</reference>
<comment type="caution">
    <text evidence="1">The sequence shown here is derived from an EMBL/GenBank/DDBJ whole genome shotgun (WGS) entry which is preliminary data.</text>
</comment>
<dbReference type="AlphaFoldDB" id="A0A2W4UNJ8"/>
<protein>
    <submittedName>
        <fullName evidence="1">Uncharacterized protein</fullName>
    </submittedName>
</protein>
<gene>
    <name evidence="1" type="ORF">DCF25_09685</name>
</gene>
<sequence length="123" mass="13426">MAGSMRTKLLVGIIGSIALVVLLSQGLMIYTQGSCGQYPILEPACSELLSVAETQKLLQSKQSAVNELMQISPGMIDISVQPQSRCPGKGMIVVFHPSERDCDSLNEIIRRDFSDIPYKIVNN</sequence>
<accession>A0A2W4UNJ8</accession>
<proteinExistence type="predicted"/>
<evidence type="ECO:0000313" key="1">
    <source>
        <dbReference type="EMBL" id="PZO18529.1"/>
    </source>
</evidence>
<dbReference type="Proteomes" id="UP000249354">
    <property type="component" value="Unassembled WGS sequence"/>
</dbReference>
<reference evidence="2" key="1">
    <citation type="submission" date="2018-04" db="EMBL/GenBank/DDBJ databases">
        <authorList>
            <person name="Cornet L."/>
        </authorList>
    </citation>
    <scope>NUCLEOTIDE SEQUENCE [LARGE SCALE GENOMIC DNA]</scope>
</reference>
<evidence type="ECO:0000313" key="2">
    <source>
        <dbReference type="Proteomes" id="UP000249354"/>
    </source>
</evidence>
<organism evidence="1 2">
    <name type="scientific">Leptolyngbya foveolarum</name>
    <dbReference type="NCBI Taxonomy" id="47253"/>
    <lineage>
        <taxon>Bacteria</taxon>
        <taxon>Bacillati</taxon>
        <taxon>Cyanobacteriota</taxon>
        <taxon>Cyanophyceae</taxon>
        <taxon>Leptolyngbyales</taxon>
        <taxon>Leptolyngbyaceae</taxon>
        <taxon>Leptolyngbya group</taxon>
        <taxon>Leptolyngbya</taxon>
    </lineage>
</organism>
<name>A0A2W4UNJ8_9CYAN</name>
<dbReference type="EMBL" id="QBMC01000054">
    <property type="protein sequence ID" value="PZO18529.1"/>
    <property type="molecule type" value="Genomic_DNA"/>
</dbReference>